<dbReference type="Pfam" id="PF13442">
    <property type="entry name" value="Cytochrome_CBB3"/>
    <property type="match status" value="1"/>
</dbReference>
<dbReference type="PANTHER" id="PTHR35008">
    <property type="entry name" value="BLL4482 PROTEIN-RELATED"/>
    <property type="match status" value="1"/>
</dbReference>
<evidence type="ECO:0000256" key="2">
    <source>
        <dbReference type="ARBA" id="ARBA00022723"/>
    </source>
</evidence>
<dbReference type="AlphaFoldDB" id="A0A2P7S2H1"/>
<dbReference type="OrthoDB" id="70223at2"/>
<evidence type="ECO:0000259" key="5">
    <source>
        <dbReference type="PROSITE" id="PS51007"/>
    </source>
</evidence>
<dbReference type="EMBL" id="PXYL01000017">
    <property type="protein sequence ID" value="PSJ56659.1"/>
    <property type="molecule type" value="Genomic_DNA"/>
</dbReference>
<name>A0A2P7S2H1_9HYPH</name>
<keyword evidence="2 4" id="KW-0479">Metal-binding</keyword>
<evidence type="ECO:0000256" key="3">
    <source>
        <dbReference type="ARBA" id="ARBA00023004"/>
    </source>
</evidence>
<organism evidence="6 7">
    <name type="scientific">Pseudaminobacter soli</name>
    <name type="common">ex Li et al. 2025</name>
    <dbReference type="NCBI Taxonomy" id="1295366"/>
    <lineage>
        <taxon>Bacteria</taxon>
        <taxon>Pseudomonadati</taxon>
        <taxon>Pseudomonadota</taxon>
        <taxon>Alphaproteobacteria</taxon>
        <taxon>Hyphomicrobiales</taxon>
        <taxon>Phyllobacteriaceae</taxon>
        <taxon>Pseudaminobacter</taxon>
    </lineage>
</organism>
<dbReference type="GO" id="GO:0046872">
    <property type="term" value="F:metal ion binding"/>
    <property type="evidence" value="ECO:0007669"/>
    <property type="project" value="UniProtKB-KW"/>
</dbReference>
<evidence type="ECO:0000313" key="6">
    <source>
        <dbReference type="EMBL" id="PSJ56659.1"/>
    </source>
</evidence>
<protein>
    <recommendedName>
        <fullName evidence="5">Cytochrome c domain-containing protein</fullName>
    </recommendedName>
</protein>
<dbReference type="Proteomes" id="UP000240653">
    <property type="component" value="Unassembled WGS sequence"/>
</dbReference>
<dbReference type="InterPro" id="IPR036909">
    <property type="entry name" value="Cyt_c-like_dom_sf"/>
</dbReference>
<sequence length="167" mass="18192">MRGRSVERQAQKQSSPTTSTFTAYAPIEFLTRQSLEGVLQYVSRAPTQRVSPVSNAPLQHRVKARIEVFAASTAAAAPGAQLYLQKCGYCHGRDGQGRGTYVPPLSPHPDSVVNIILNGGGAWSSTVCRDSYRMPPYRVQLNDREIAEIATFVRKSWGNAGGAVTLR</sequence>
<dbReference type="PANTHER" id="PTHR35008:SF8">
    <property type="entry name" value="ALCOHOL DEHYDROGENASE CYTOCHROME C SUBUNIT"/>
    <property type="match status" value="1"/>
</dbReference>
<dbReference type="InterPro" id="IPR051459">
    <property type="entry name" value="Cytochrome_c-type_DH"/>
</dbReference>
<keyword evidence="7" id="KW-1185">Reference proteome</keyword>
<evidence type="ECO:0000313" key="7">
    <source>
        <dbReference type="Proteomes" id="UP000240653"/>
    </source>
</evidence>
<feature type="domain" description="Cytochrome c" evidence="5">
    <location>
        <begin position="74"/>
        <end position="157"/>
    </location>
</feature>
<evidence type="ECO:0000256" key="1">
    <source>
        <dbReference type="ARBA" id="ARBA00022617"/>
    </source>
</evidence>
<accession>A0A2P7S2H1</accession>
<dbReference type="InterPro" id="IPR009056">
    <property type="entry name" value="Cyt_c-like_dom"/>
</dbReference>
<gene>
    <name evidence="6" type="ORF">C7I85_24195</name>
</gene>
<keyword evidence="1 4" id="KW-0349">Heme</keyword>
<comment type="caution">
    <text evidence="6">The sequence shown here is derived from an EMBL/GenBank/DDBJ whole genome shotgun (WGS) entry which is preliminary data.</text>
</comment>
<evidence type="ECO:0000256" key="4">
    <source>
        <dbReference type="PROSITE-ProRule" id="PRU00433"/>
    </source>
</evidence>
<dbReference type="Gene3D" id="1.10.760.10">
    <property type="entry name" value="Cytochrome c-like domain"/>
    <property type="match status" value="1"/>
</dbReference>
<dbReference type="GO" id="GO:0009055">
    <property type="term" value="F:electron transfer activity"/>
    <property type="evidence" value="ECO:0007669"/>
    <property type="project" value="InterPro"/>
</dbReference>
<proteinExistence type="predicted"/>
<keyword evidence="3 4" id="KW-0408">Iron</keyword>
<dbReference type="GO" id="GO:0020037">
    <property type="term" value="F:heme binding"/>
    <property type="evidence" value="ECO:0007669"/>
    <property type="project" value="InterPro"/>
</dbReference>
<reference evidence="6 7" key="1">
    <citation type="submission" date="2018-03" db="EMBL/GenBank/DDBJ databases">
        <title>The draft genome of Mesorhizobium soli JCM 19897.</title>
        <authorList>
            <person name="Li L."/>
            <person name="Liu L."/>
            <person name="Liang L."/>
            <person name="Wang T."/>
            <person name="Zhang X."/>
        </authorList>
    </citation>
    <scope>NUCLEOTIDE SEQUENCE [LARGE SCALE GENOMIC DNA]</scope>
    <source>
        <strain evidence="6 7">JCM 19897</strain>
    </source>
</reference>
<dbReference type="SUPFAM" id="SSF46626">
    <property type="entry name" value="Cytochrome c"/>
    <property type="match status" value="1"/>
</dbReference>
<dbReference type="PROSITE" id="PS51007">
    <property type="entry name" value="CYTC"/>
    <property type="match status" value="1"/>
</dbReference>